<dbReference type="InterPro" id="IPR036691">
    <property type="entry name" value="Endo/exonu/phosph_ase_sf"/>
</dbReference>
<gene>
    <name evidence="3" type="ORF">MCOR_53893</name>
</gene>
<keyword evidence="4" id="KW-1185">Reference proteome</keyword>
<dbReference type="OrthoDB" id="10469693at2759"/>
<dbReference type="SUPFAM" id="SSF56219">
    <property type="entry name" value="DNase I-like"/>
    <property type="match status" value="1"/>
</dbReference>
<evidence type="ECO:0000259" key="2">
    <source>
        <dbReference type="Pfam" id="PF14529"/>
    </source>
</evidence>
<name>A0A6J8EMW6_MYTCO</name>
<sequence length="336" mass="38621">MEKVEIKVEAIVHTEHTNTLLKSTYNESRKLGNNKFDIEGYTFYGHNRLVKHHKAKRGSGDQYKVKILDKSVEGILWLNFDNEQETFCVCVCYLPPRGSSRSNDPEQFYANLTNQFYMYQNIGQMYIDGDFNSRCSEISDFIEGVDDITPREVIDYNSNANRDSLIDILVDCNLCMLNGRKGKQDFTCISKRGKLVVDFIITTHENIHMCTDFDVRIMSDITNELELQDMNHSVLTVSFKRKSTNQQDKTPQASYSNIQKLPCKPRSRSKPNKFLNDDAVRVKIEQVIQNIENNLTKQDIDAAYGCFVELISDGVKSKIGEKSEPDNQYRKAKGKS</sequence>
<accession>A0A6J8EMW6</accession>
<dbReference type="EMBL" id="CACVKT020009377">
    <property type="protein sequence ID" value="CAC5421808.1"/>
    <property type="molecule type" value="Genomic_DNA"/>
</dbReference>
<evidence type="ECO:0000313" key="3">
    <source>
        <dbReference type="EMBL" id="CAC5421808.1"/>
    </source>
</evidence>
<evidence type="ECO:0000313" key="4">
    <source>
        <dbReference type="Proteomes" id="UP000507470"/>
    </source>
</evidence>
<feature type="region of interest" description="Disordered" evidence="1">
    <location>
        <begin position="241"/>
        <end position="275"/>
    </location>
</feature>
<dbReference type="Proteomes" id="UP000507470">
    <property type="component" value="Unassembled WGS sequence"/>
</dbReference>
<evidence type="ECO:0000256" key="1">
    <source>
        <dbReference type="SAM" id="MobiDB-lite"/>
    </source>
</evidence>
<feature type="compositionally biased region" description="Polar residues" evidence="1">
    <location>
        <begin position="244"/>
        <end position="259"/>
    </location>
</feature>
<feature type="domain" description="Endonuclease/exonuclease/phosphatase" evidence="2">
    <location>
        <begin position="88"/>
        <end position="220"/>
    </location>
</feature>
<dbReference type="Gene3D" id="3.60.10.10">
    <property type="entry name" value="Endonuclease/exonuclease/phosphatase"/>
    <property type="match status" value="1"/>
</dbReference>
<dbReference type="Pfam" id="PF14529">
    <property type="entry name" value="Exo_endo_phos_2"/>
    <property type="match status" value="1"/>
</dbReference>
<proteinExistence type="predicted"/>
<dbReference type="GO" id="GO:0003824">
    <property type="term" value="F:catalytic activity"/>
    <property type="evidence" value="ECO:0007669"/>
    <property type="project" value="InterPro"/>
</dbReference>
<organism evidence="3 4">
    <name type="scientific">Mytilus coruscus</name>
    <name type="common">Sea mussel</name>
    <dbReference type="NCBI Taxonomy" id="42192"/>
    <lineage>
        <taxon>Eukaryota</taxon>
        <taxon>Metazoa</taxon>
        <taxon>Spiralia</taxon>
        <taxon>Lophotrochozoa</taxon>
        <taxon>Mollusca</taxon>
        <taxon>Bivalvia</taxon>
        <taxon>Autobranchia</taxon>
        <taxon>Pteriomorphia</taxon>
        <taxon>Mytilida</taxon>
        <taxon>Mytiloidea</taxon>
        <taxon>Mytilidae</taxon>
        <taxon>Mytilinae</taxon>
        <taxon>Mytilus</taxon>
    </lineage>
</organism>
<reference evidence="3 4" key="1">
    <citation type="submission" date="2020-06" db="EMBL/GenBank/DDBJ databases">
        <authorList>
            <person name="Li R."/>
            <person name="Bekaert M."/>
        </authorList>
    </citation>
    <scope>NUCLEOTIDE SEQUENCE [LARGE SCALE GENOMIC DNA]</scope>
    <source>
        <strain evidence="4">wild</strain>
    </source>
</reference>
<dbReference type="InterPro" id="IPR005135">
    <property type="entry name" value="Endo/exonuclease/phosphatase"/>
</dbReference>
<dbReference type="AlphaFoldDB" id="A0A6J8EMW6"/>
<protein>
    <recommendedName>
        <fullName evidence="2">Endonuclease/exonuclease/phosphatase domain-containing protein</fullName>
    </recommendedName>
</protein>